<name>A0A9P9WJK4_9PEZI</name>
<dbReference type="Proteomes" id="UP000829685">
    <property type="component" value="Unassembled WGS sequence"/>
</dbReference>
<gene>
    <name evidence="1" type="ORF">JX265_007774</name>
</gene>
<reference evidence="1" key="1">
    <citation type="submission" date="2021-03" db="EMBL/GenBank/DDBJ databases">
        <title>Revisited historic fungal species revealed as producer of novel bioactive compounds through whole genome sequencing and comparative genomics.</title>
        <authorList>
            <person name="Vignolle G.A."/>
            <person name="Hochenegger N."/>
            <person name="Mach R.L."/>
            <person name="Mach-Aigner A.R."/>
            <person name="Javad Rahimi M."/>
            <person name="Salim K.A."/>
            <person name="Chan C.M."/>
            <person name="Lim L.B.L."/>
            <person name="Cai F."/>
            <person name="Druzhinina I.S."/>
            <person name="U'Ren J.M."/>
            <person name="Derntl C."/>
        </authorList>
    </citation>
    <scope>NUCLEOTIDE SEQUENCE</scope>
    <source>
        <strain evidence="1">TUCIM 5799</strain>
    </source>
</reference>
<organism evidence="1 2">
    <name type="scientific">Neoarthrinium moseri</name>
    <dbReference type="NCBI Taxonomy" id="1658444"/>
    <lineage>
        <taxon>Eukaryota</taxon>
        <taxon>Fungi</taxon>
        <taxon>Dikarya</taxon>
        <taxon>Ascomycota</taxon>
        <taxon>Pezizomycotina</taxon>
        <taxon>Sordariomycetes</taxon>
        <taxon>Xylariomycetidae</taxon>
        <taxon>Amphisphaeriales</taxon>
        <taxon>Apiosporaceae</taxon>
        <taxon>Neoarthrinium</taxon>
    </lineage>
</organism>
<dbReference type="EMBL" id="JAFIMR010000020">
    <property type="protein sequence ID" value="KAI1866473.1"/>
    <property type="molecule type" value="Genomic_DNA"/>
</dbReference>
<dbReference type="AlphaFoldDB" id="A0A9P9WJK4"/>
<evidence type="ECO:0000313" key="1">
    <source>
        <dbReference type="EMBL" id="KAI1866473.1"/>
    </source>
</evidence>
<keyword evidence="2" id="KW-1185">Reference proteome</keyword>
<protein>
    <submittedName>
        <fullName evidence="1">Uncharacterized protein</fullName>
    </submittedName>
</protein>
<evidence type="ECO:0000313" key="2">
    <source>
        <dbReference type="Proteomes" id="UP000829685"/>
    </source>
</evidence>
<proteinExistence type="predicted"/>
<comment type="caution">
    <text evidence="1">The sequence shown here is derived from an EMBL/GenBank/DDBJ whole genome shotgun (WGS) entry which is preliminary data.</text>
</comment>
<sequence>MPFSRKRKSLASFSSISHPTDPLANDKVIHLACPRPVQPRAHRLYENELITLLSKMQHFHDSSLNEHAQSAISNDWAIFAENFRRILGLKLVTIQAFHRTMVEVDVDSIPITAIAELASFKKSVNDQWRGMSEQSKELIKEAWDRFMQDVEALIPDQYKVMLI</sequence>
<accession>A0A9P9WJK4</accession>